<dbReference type="GeneID" id="78477757"/>
<evidence type="ECO:0000313" key="4">
    <source>
        <dbReference type="Proteomes" id="UP000069771"/>
    </source>
</evidence>
<protein>
    <recommendedName>
        <fullName evidence="1">HMA domain-containing protein</fullName>
    </recommendedName>
</protein>
<dbReference type="SUPFAM" id="SSF55008">
    <property type="entry name" value="HMA, heavy metal-associated domain"/>
    <property type="match status" value="1"/>
</dbReference>
<accession>A0A140DTY1</accession>
<sequence>MRKITVKIEGMICPMCESHICDAIRKSFLVRKVTASRKAGEAVILADEPVSHEALKRAVDSTGYRVLQVREEPWQKRSLFHRS</sequence>
<feature type="domain" description="HMA" evidence="1">
    <location>
        <begin position="2"/>
        <end position="67"/>
    </location>
</feature>
<dbReference type="Proteomes" id="UP000069771">
    <property type="component" value="Chromosome"/>
</dbReference>
<reference evidence="2 4" key="1">
    <citation type="journal article" date="2016" name="Gut Pathog.">
        <title>Whole genome sequencing of "Faecalibaculum rodentium" ALO17, isolated from C57BL/6J laboratory mouse feces.</title>
        <authorList>
            <person name="Lim S."/>
            <person name="Chang D.H."/>
            <person name="Ahn S."/>
            <person name="Kim B.C."/>
        </authorList>
    </citation>
    <scope>NUCLEOTIDE SEQUENCE [LARGE SCALE GENOMIC DNA]</scope>
    <source>
        <strain evidence="2 4">Alo17</strain>
    </source>
</reference>
<dbReference type="OrthoDB" id="9813965at2"/>
<organism evidence="2 4">
    <name type="scientific">Faecalibaculum rodentium</name>
    <dbReference type="NCBI Taxonomy" id="1702221"/>
    <lineage>
        <taxon>Bacteria</taxon>
        <taxon>Bacillati</taxon>
        <taxon>Bacillota</taxon>
        <taxon>Erysipelotrichia</taxon>
        <taxon>Erysipelotrichales</taxon>
        <taxon>Erysipelotrichaceae</taxon>
        <taxon>Faecalibaculum</taxon>
    </lineage>
</organism>
<dbReference type="KEGG" id="fro:AALO17_09740"/>
<dbReference type="Proteomes" id="UP000186758">
    <property type="component" value="Unassembled WGS sequence"/>
</dbReference>
<dbReference type="Pfam" id="PF00403">
    <property type="entry name" value="HMA"/>
    <property type="match status" value="1"/>
</dbReference>
<keyword evidence="4" id="KW-1185">Reference proteome</keyword>
<dbReference type="STRING" id="1702221.AALO17_09740"/>
<evidence type="ECO:0000313" key="3">
    <source>
        <dbReference type="EMBL" id="OLU43691.1"/>
    </source>
</evidence>
<dbReference type="EMBL" id="MPJZ01000095">
    <property type="protein sequence ID" value="OLU43691.1"/>
    <property type="molecule type" value="Genomic_DNA"/>
</dbReference>
<dbReference type="PROSITE" id="PS50846">
    <property type="entry name" value="HMA_2"/>
    <property type="match status" value="1"/>
</dbReference>
<name>A0A140DTY1_9FIRM</name>
<dbReference type="Gene3D" id="3.30.70.100">
    <property type="match status" value="1"/>
</dbReference>
<dbReference type="AlphaFoldDB" id="A0A140DTY1"/>
<proteinExistence type="predicted"/>
<evidence type="ECO:0000259" key="1">
    <source>
        <dbReference type="PROSITE" id="PS50846"/>
    </source>
</evidence>
<reference evidence="3 5" key="2">
    <citation type="submission" date="2016-11" db="EMBL/GenBank/DDBJ databases">
        <title>Description of two novel members of the family Erysipelotrichaceae: Ileibacterium lipovorans gen. nov., sp. nov. and Dubosiella newyorkensis, gen. nov., sp. nov.</title>
        <authorList>
            <person name="Cox L.M."/>
            <person name="Sohn J."/>
            <person name="Tyrrell K.L."/>
            <person name="Citron D.M."/>
            <person name="Lawson P.A."/>
            <person name="Patel N.B."/>
            <person name="Iizumi T."/>
            <person name="Perez-Perez G.I."/>
            <person name="Goldstein E.J."/>
            <person name="Blaser M.J."/>
        </authorList>
    </citation>
    <scope>NUCLEOTIDE SEQUENCE [LARGE SCALE GENOMIC DNA]</scope>
    <source>
        <strain evidence="3 5">NYU-BL-K8</strain>
    </source>
</reference>
<dbReference type="CDD" id="cd00371">
    <property type="entry name" value="HMA"/>
    <property type="match status" value="1"/>
</dbReference>
<dbReference type="EMBL" id="CP011391">
    <property type="protein sequence ID" value="AMK54108.1"/>
    <property type="molecule type" value="Genomic_DNA"/>
</dbReference>
<dbReference type="RefSeq" id="WP_067556041.1">
    <property type="nucleotide sequence ID" value="NZ_CAJTBG010000032.1"/>
</dbReference>
<evidence type="ECO:0000313" key="2">
    <source>
        <dbReference type="EMBL" id="AMK54108.1"/>
    </source>
</evidence>
<dbReference type="GO" id="GO:0046872">
    <property type="term" value="F:metal ion binding"/>
    <property type="evidence" value="ECO:0007669"/>
    <property type="project" value="InterPro"/>
</dbReference>
<evidence type="ECO:0000313" key="5">
    <source>
        <dbReference type="Proteomes" id="UP000186758"/>
    </source>
</evidence>
<dbReference type="InterPro" id="IPR036163">
    <property type="entry name" value="HMA_dom_sf"/>
</dbReference>
<gene>
    <name evidence="2" type="ORF">AALO17_09740</name>
    <name evidence="3" type="ORF">BO223_11065</name>
</gene>
<dbReference type="InterPro" id="IPR006121">
    <property type="entry name" value="HMA_dom"/>
</dbReference>